<evidence type="ECO:0000256" key="6">
    <source>
        <dbReference type="ARBA" id="ARBA00022777"/>
    </source>
</evidence>
<dbReference type="PIRSF" id="PIRSF000722">
    <property type="entry name" value="Acetate_prop_kin"/>
    <property type="match status" value="1"/>
</dbReference>
<comment type="catalytic activity">
    <reaction evidence="9">
        <text>acetate + ATP = acetyl phosphate + ADP</text>
        <dbReference type="Rhea" id="RHEA:11352"/>
        <dbReference type="ChEBI" id="CHEBI:22191"/>
        <dbReference type="ChEBI" id="CHEBI:30089"/>
        <dbReference type="ChEBI" id="CHEBI:30616"/>
        <dbReference type="ChEBI" id="CHEBI:456216"/>
        <dbReference type="EC" id="2.7.2.1"/>
    </reaction>
</comment>
<keyword evidence="5 9" id="KW-0547">Nucleotide-binding</keyword>
<evidence type="ECO:0000256" key="3">
    <source>
        <dbReference type="ARBA" id="ARBA00022679"/>
    </source>
</evidence>
<evidence type="ECO:0000256" key="9">
    <source>
        <dbReference type="HAMAP-Rule" id="MF_00020"/>
    </source>
</evidence>
<organism evidence="11 12">
    <name type="scientific">Novacetimonas hansenii ATCC 23769</name>
    <dbReference type="NCBI Taxonomy" id="714995"/>
    <lineage>
        <taxon>Bacteria</taxon>
        <taxon>Pseudomonadati</taxon>
        <taxon>Pseudomonadota</taxon>
        <taxon>Alphaproteobacteria</taxon>
        <taxon>Acetobacterales</taxon>
        <taxon>Acetobacteraceae</taxon>
        <taxon>Novacetimonas</taxon>
    </lineage>
</organism>
<dbReference type="Gene3D" id="3.30.420.40">
    <property type="match status" value="2"/>
</dbReference>
<dbReference type="UniPathway" id="UPA00340">
    <property type="reaction ID" value="UER00458"/>
</dbReference>
<dbReference type="AlphaFoldDB" id="D5QAC5"/>
<dbReference type="PANTHER" id="PTHR21060:SF21">
    <property type="entry name" value="ACETATE KINASE"/>
    <property type="match status" value="1"/>
</dbReference>
<feature type="binding site" evidence="9">
    <location>
        <begin position="302"/>
        <end position="304"/>
    </location>
    <ligand>
        <name>ATP</name>
        <dbReference type="ChEBI" id="CHEBI:30616"/>
    </ligand>
</feature>
<dbReference type="PROSITE" id="PS01075">
    <property type="entry name" value="ACETATE_KINASE_1"/>
    <property type="match status" value="1"/>
</dbReference>
<reference evidence="11 12" key="1">
    <citation type="journal article" date="2010" name="J. Bacteriol.">
        <title>Genome sequence of a cellulose-producing bacterium, Gluconacetobacter hansenii ATCC 23769.</title>
        <authorList>
            <person name="Iyer P.R."/>
            <person name="Geib S.M."/>
            <person name="Catchmark J."/>
            <person name="Kao T.H."/>
            <person name="Tien M."/>
        </authorList>
    </citation>
    <scope>NUCLEOTIDE SEQUENCE [LARGE SCALE GENOMIC DNA]</scope>
    <source>
        <strain evidence="11 12">ATCC 23769</strain>
    </source>
</reference>
<comment type="caution">
    <text evidence="11">The sequence shown here is derived from an EMBL/GenBank/DDBJ whole genome shotgun (WGS) entry which is preliminary data.</text>
</comment>
<feature type="site" description="Transition state stabilizer" evidence="9">
    <location>
        <position position="200"/>
    </location>
</feature>
<feature type="binding site" evidence="9">
    <location>
        <begin position="349"/>
        <end position="353"/>
    </location>
    <ligand>
        <name>ATP</name>
        <dbReference type="ChEBI" id="CHEBI:30616"/>
    </ligand>
</feature>
<evidence type="ECO:0000256" key="8">
    <source>
        <dbReference type="ARBA" id="ARBA00022842"/>
    </source>
</evidence>
<keyword evidence="8 9" id="KW-0460">Magnesium</keyword>
<feature type="binding site" evidence="9">
    <location>
        <position position="112"/>
    </location>
    <ligand>
        <name>substrate</name>
    </ligand>
</feature>
<protein>
    <recommendedName>
        <fullName evidence="9">Acetate kinase</fullName>
        <ecNumber evidence="9">2.7.2.1</ecNumber>
    </recommendedName>
    <alternativeName>
        <fullName evidence="9">Acetokinase</fullName>
    </alternativeName>
</protein>
<dbReference type="HAMAP" id="MF_00020">
    <property type="entry name" value="Acetate_kinase"/>
    <property type="match status" value="1"/>
</dbReference>
<feature type="binding site" evidence="9">
    <location>
        <position position="20"/>
    </location>
    <ligand>
        <name>Mg(2+)</name>
        <dbReference type="ChEBI" id="CHEBI:18420"/>
    </ligand>
</feature>
<keyword evidence="4 9" id="KW-0479">Metal-binding</keyword>
<dbReference type="NCBIfam" id="TIGR00016">
    <property type="entry name" value="ackA"/>
    <property type="match status" value="1"/>
</dbReference>
<evidence type="ECO:0000256" key="4">
    <source>
        <dbReference type="ARBA" id="ARBA00022723"/>
    </source>
</evidence>
<comment type="function">
    <text evidence="9">Catalyzes the formation of acetyl phosphate from acetate and ATP. Can also catalyze the reverse reaction.</text>
</comment>
<gene>
    <name evidence="9" type="primary">ackA</name>
    <name evidence="11" type="ORF">GXY_00299</name>
</gene>
<dbReference type="EC" id="2.7.2.1" evidence="9"/>
<keyword evidence="2 9" id="KW-0963">Cytoplasm</keyword>
<feature type="site" description="Transition state stabilizer" evidence="9">
    <location>
        <position position="260"/>
    </location>
</feature>
<dbReference type="EMBL" id="ADTV01000002">
    <property type="protein sequence ID" value="EFG85977.1"/>
    <property type="molecule type" value="Genomic_DNA"/>
</dbReference>
<evidence type="ECO:0000256" key="2">
    <source>
        <dbReference type="ARBA" id="ARBA00022490"/>
    </source>
</evidence>
<dbReference type="HOGENOM" id="CLU_020352_0_0_5"/>
<evidence type="ECO:0000256" key="7">
    <source>
        <dbReference type="ARBA" id="ARBA00022840"/>
    </source>
</evidence>
<dbReference type="SUPFAM" id="SSF53067">
    <property type="entry name" value="Actin-like ATPase domain"/>
    <property type="match status" value="2"/>
</dbReference>
<comment type="pathway">
    <text evidence="9">Metabolic intermediate biosynthesis; acetyl-CoA biosynthesis; acetyl-CoA from acetate: step 1/2.</text>
</comment>
<dbReference type="GO" id="GO:0005829">
    <property type="term" value="C:cytosol"/>
    <property type="evidence" value="ECO:0007669"/>
    <property type="project" value="TreeGrafter"/>
</dbReference>
<feature type="binding site" evidence="9">
    <location>
        <position position="400"/>
    </location>
    <ligand>
        <name>Mg(2+)</name>
        <dbReference type="ChEBI" id="CHEBI:18420"/>
    </ligand>
</feature>
<proteinExistence type="inferred from homology"/>
<evidence type="ECO:0000256" key="5">
    <source>
        <dbReference type="ARBA" id="ARBA00022741"/>
    </source>
</evidence>
<evidence type="ECO:0000256" key="10">
    <source>
        <dbReference type="RuleBase" id="RU003835"/>
    </source>
</evidence>
<name>D5QAC5_NOVHA</name>
<dbReference type="GO" id="GO:0005524">
    <property type="term" value="F:ATP binding"/>
    <property type="evidence" value="ECO:0007669"/>
    <property type="project" value="UniProtKB-KW"/>
</dbReference>
<keyword evidence="3 9" id="KW-0808">Transferase</keyword>
<comment type="cofactor">
    <cofactor evidence="9">
        <name>Mg(2+)</name>
        <dbReference type="ChEBI" id="CHEBI:18420"/>
    </cofactor>
    <cofactor evidence="9">
        <name>Mn(2+)</name>
        <dbReference type="ChEBI" id="CHEBI:29035"/>
    </cofactor>
    <text evidence="9">Mg(2+). Can also accept Mn(2+).</text>
</comment>
<dbReference type="GO" id="GO:0008776">
    <property type="term" value="F:acetate kinase activity"/>
    <property type="evidence" value="ECO:0007669"/>
    <property type="project" value="UniProtKB-UniRule"/>
</dbReference>
<evidence type="ECO:0000256" key="1">
    <source>
        <dbReference type="ARBA" id="ARBA00008748"/>
    </source>
</evidence>
<sequence>MSVGVGKGKTGMTKAVLALNAGSSSLKFALFRIDPTDTPTSPSHRIASGEVEGIGTHPHFRVRDADGKVLLDESWDAHEAGTPDAHHGPMATLMEWVGEHLGHVELMGVGHRVVHGGPDFIRPVRITPDVLAALTALTPFAPLHQPGSLAPARALMAQRPDLPQVACFDTAFHHTMPPVAQAQALPRSYAAKGVRRYGFHGLSYEYIANCLRARAPHLAGGRCIVAHVGSGASLCAMHEGHSIDTTMGFSVLDGLMMGTRCGHLDPGVILYMLREEGLDAAAIEKVLYHDSGLLGVSGVSNDMRDLHARAAHDPAVSAALELFVYRFVQEAGMMAASLQGLDGLVFTAGIGENDAIVRAAICARLQWLGVRLDAAANIANSEIISTSDSKVEVRVIPTDEETTIRRHVMMCLA</sequence>
<dbReference type="GO" id="GO:0006083">
    <property type="term" value="P:acetate metabolic process"/>
    <property type="evidence" value="ECO:0007669"/>
    <property type="project" value="TreeGrafter"/>
</dbReference>
<dbReference type="InterPro" id="IPR000890">
    <property type="entry name" value="Aliphatic_acid_kin_short-chain"/>
</dbReference>
<comment type="similarity">
    <text evidence="1 9 10">Belongs to the acetokinase family.</text>
</comment>
<feature type="binding site" evidence="9">
    <location>
        <begin position="227"/>
        <end position="231"/>
    </location>
    <ligand>
        <name>ATP</name>
        <dbReference type="ChEBI" id="CHEBI:30616"/>
    </ligand>
</feature>
<dbReference type="GO" id="GO:0006085">
    <property type="term" value="P:acetyl-CoA biosynthetic process"/>
    <property type="evidence" value="ECO:0007669"/>
    <property type="project" value="UniProtKB-UniRule"/>
</dbReference>
<keyword evidence="7 9" id="KW-0067">ATP-binding</keyword>
<dbReference type="InterPro" id="IPR043129">
    <property type="entry name" value="ATPase_NBD"/>
</dbReference>
<accession>D5QAC5</accession>
<dbReference type="InterPro" id="IPR004372">
    <property type="entry name" value="Ac/propionate_kinase"/>
</dbReference>
<evidence type="ECO:0000313" key="12">
    <source>
        <dbReference type="Proteomes" id="UP000006468"/>
    </source>
</evidence>
<dbReference type="PRINTS" id="PR00471">
    <property type="entry name" value="ACETATEKNASE"/>
</dbReference>
<dbReference type="PANTHER" id="PTHR21060">
    <property type="entry name" value="ACETATE KINASE"/>
    <property type="match status" value="1"/>
</dbReference>
<comment type="subunit">
    <text evidence="9">Homodimer.</text>
</comment>
<keyword evidence="6 9" id="KW-0418">Kinase</keyword>
<feature type="active site" description="Proton donor/acceptor" evidence="9">
    <location>
        <position position="169"/>
    </location>
</feature>
<dbReference type="Proteomes" id="UP000006468">
    <property type="component" value="Chromosome"/>
</dbReference>
<evidence type="ECO:0000313" key="11">
    <source>
        <dbReference type="EMBL" id="EFG85977.1"/>
    </source>
</evidence>
<dbReference type="Pfam" id="PF00871">
    <property type="entry name" value="Acetate_kinase"/>
    <property type="match status" value="1"/>
</dbReference>
<feature type="binding site" evidence="9">
    <location>
        <position position="27"/>
    </location>
    <ligand>
        <name>ATP</name>
        <dbReference type="ChEBI" id="CHEBI:30616"/>
    </ligand>
</feature>
<dbReference type="InterPro" id="IPR023865">
    <property type="entry name" value="Aliphatic_acid_kinase_CS"/>
</dbReference>
<dbReference type="GO" id="GO:0000287">
    <property type="term" value="F:magnesium ion binding"/>
    <property type="evidence" value="ECO:0007669"/>
    <property type="project" value="UniProtKB-UniRule"/>
</dbReference>
<comment type="subcellular location">
    <subcellularLocation>
        <location evidence="9">Cytoplasm</location>
    </subcellularLocation>
</comment>